<proteinExistence type="predicted"/>
<organism evidence="1">
    <name type="scientific">bioreactor metagenome</name>
    <dbReference type="NCBI Taxonomy" id="1076179"/>
    <lineage>
        <taxon>unclassified sequences</taxon>
        <taxon>metagenomes</taxon>
        <taxon>ecological metagenomes</taxon>
    </lineage>
</organism>
<dbReference type="EMBL" id="VSSQ01023800">
    <property type="protein sequence ID" value="MPM70942.1"/>
    <property type="molecule type" value="Genomic_DNA"/>
</dbReference>
<name>A0A645C014_9ZZZZ</name>
<protein>
    <submittedName>
        <fullName evidence="1">Uncharacterized protein</fullName>
    </submittedName>
</protein>
<accession>A0A645C014</accession>
<gene>
    <name evidence="1" type="ORF">SDC9_117904</name>
</gene>
<evidence type="ECO:0000313" key="1">
    <source>
        <dbReference type="EMBL" id="MPM70942.1"/>
    </source>
</evidence>
<comment type="caution">
    <text evidence="1">The sequence shown here is derived from an EMBL/GenBank/DDBJ whole genome shotgun (WGS) entry which is preliminary data.</text>
</comment>
<dbReference type="AlphaFoldDB" id="A0A645C014"/>
<reference evidence="1" key="1">
    <citation type="submission" date="2019-08" db="EMBL/GenBank/DDBJ databases">
        <authorList>
            <person name="Kucharzyk K."/>
            <person name="Murdoch R.W."/>
            <person name="Higgins S."/>
            <person name="Loffler F."/>
        </authorList>
    </citation>
    <scope>NUCLEOTIDE SEQUENCE</scope>
</reference>
<sequence>MHMEIIKLTTGPDRKCDGIRTVVLIKGAVYNVIRHDNNTLKKVEQSVTRWRYYYD</sequence>